<dbReference type="EMBL" id="QKZT01000003">
    <property type="protein sequence ID" value="PZX55618.1"/>
    <property type="molecule type" value="Genomic_DNA"/>
</dbReference>
<comment type="caution">
    <text evidence="1">The sequence shown here is derived from an EMBL/GenBank/DDBJ whole genome shotgun (WGS) entry which is preliminary data.</text>
</comment>
<organism evidence="1 2">
    <name type="scientific">Algoriphagus chordae</name>
    <dbReference type="NCBI Taxonomy" id="237019"/>
    <lineage>
        <taxon>Bacteria</taxon>
        <taxon>Pseudomonadati</taxon>
        <taxon>Bacteroidota</taxon>
        <taxon>Cytophagia</taxon>
        <taxon>Cytophagales</taxon>
        <taxon>Cyclobacteriaceae</taxon>
        <taxon>Algoriphagus</taxon>
    </lineage>
</organism>
<reference evidence="1 2" key="1">
    <citation type="submission" date="2018-06" db="EMBL/GenBank/DDBJ databases">
        <title>Genomic Encyclopedia of Archaeal and Bacterial Type Strains, Phase II (KMG-II): from individual species to whole genera.</title>
        <authorList>
            <person name="Goeker M."/>
        </authorList>
    </citation>
    <scope>NUCLEOTIDE SEQUENCE [LARGE SCALE GENOMIC DNA]</scope>
    <source>
        <strain evidence="1 2">DSM 19830</strain>
    </source>
</reference>
<proteinExistence type="predicted"/>
<evidence type="ECO:0000313" key="2">
    <source>
        <dbReference type="Proteomes" id="UP000248882"/>
    </source>
</evidence>
<gene>
    <name evidence="1" type="ORF">LV85_00843</name>
</gene>
<sequence length="379" mass="42795">MNLNRGQILYCALIANKIMTLKTTLILVLCFFSSSTFLFAQSQDSTAFPYVLPIWGDKVQERGMADQLQLPFGFNVNYVNAYMELNITEFELMIGDKDFSGILNTETLNFTNVNATTNGANFRADAWVLPFMNVYGLFSTVTGGTDVTLQPTWRDATGEIILQLPEFSSNVQFDALAYGAGTTIVYGWNGYFSSIDMNYSRTDTELLEKQVGYLTLSARMGYRFFLNKNNKDLFLAPYMGIMYRNFVGDRGSNGNISMDEVFPGLDDAFNTKVDEKIASNDAIINDPSTSAAEKIKLQAQNQALQTIEDGVNESGIFTTNINYYIKKDLIQTVTFQFGFNLQLNKSWMLRGEYGVSDSQRFLMTGLQYRFGVKKKEFRN</sequence>
<dbReference type="Proteomes" id="UP000248882">
    <property type="component" value="Unassembled WGS sequence"/>
</dbReference>
<accession>A0A2W7R457</accession>
<name>A0A2W7R457_9BACT</name>
<evidence type="ECO:0000313" key="1">
    <source>
        <dbReference type="EMBL" id="PZX55618.1"/>
    </source>
</evidence>
<protein>
    <submittedName>
        <fullName evidence="1">Uncharacterized protein</fullName>
    </submittedName>
</protein>
<dbReference type="AlphaFoldDB" id="A0A2W7R457"/>
<keyword evidence="2" id="KW-1185">Reference proteome</keyword>